<dbReference type="AlphaFoldDB" id="A0A1V9YSD2"/>
<organism evidence="10 11">
    <name type="scientific">Thraustotheca clavata</name>
    <dbReference type="NCBI Taxonomy" id="74557"/>
    <lineage>
        <taxon>Eukaryota</taxon>
        <taxon>Sar</taxon>
        <taxon>Stramenopiles</taxon>
        <taxon>Oomycota</taxon>
        <taxon>Saprolegniomycetes</taxon>
        <taxon>Saprolegniales</taxon>
        <taxon>Achlyaceae</taxon>
        <taxon>Thraustotheca</taxon>
    </lineage>
</organism>
<evidence type="ECO:0000313" key="11">
    <source>
        <dbReference type="Proteomes" id="UP000243217"/>
    </source>
</evidence>
<dbReference type="EMBL" id="JNBS01003038">
    <property type="protein sequence ID" value="OQR88729.1"/>
    <property type="molecule type" value="Genomic_DNA"/>
</dbReference>
<feature type="domain" description="Protein kinase" evidence="9">
    <location>
        <begin position="4"/>
        <end position="201"/>
    </location>
</feature>
<evidence type="ECO:0000259" key="9">
    <source>
        <dbReference type="PROSITE" id="PS50011"/>
    </source>
</evidence>
<sequence>MDKYLVLKPLTNAIYGGQILLGEKDISKNLCIRLLLLESNCVVEVDANNELTLNLYIIKASGHINICKLIDYSNNQTILFLVFEYYPNTELLTSLQKVKAFGKFQTKEFLNQIANAIHFLHQRNVAHRDISLENILLEKMNIQLQKKVYIAPKALKNQEYASISIDMWSLGVVLFTMHIGKYPFREANESDPRFTVYCRRG</sequence>
<evidence type="ECO:0000256" key="8">
    <source>
        <dbReference type="ARBA" id="ARBA00048679"/>
    </source>
</evidence>
<gene>
    <name evidence="10" type="ORF">THRCLA_10137</name>
</gene>
<keyword evidence="3" id="KW-0808">Transferase</keyword>
<dbReference type="Proteomes" id="UP000243217">
    <property type="component" value="Unassembled WGS sequence"/>
</dbReference>
<dbReference type="PANTHER" id="PTHR24343">
    <property type="entry name" value="SERINE/THREONINE KINASE"/>
    <property type="match status" value="1"/>
</dbReference>
<dbReference type="PROSITE" id="PS50011">
    <property type="entry name" value="PROTEIN_KINASE_DOM"/>
    <property type="match status" value="1"/>
</dbReference>
<keyword evidence="2" id="KW-0723">Serine/threonine-protein kinase</keyword>
<dbReference type="GO" id="GO:0004674">
    <property type="term" value="F:protein serine/threonine kinase activity"/>
    <property type="evidence" value="ECO:0007669"/>
    <property type="project" value="UniProtKB-KW"/>
</dbReference>
<dbReference type="EC" id="2.7.11.1" evidence="1"/>
<dbReference type="Gene3D" id="1.10.510.10">
    <property type="entry name" value="Transferase(Phosphotransferase) domain 1"/>
    <property type="match status" value="2"/>
</dbReference>
<evidence type="ECO:0000256" key="3">
    <source>
        <dbReference type="ARBA" id="ARBA00022679"/>
    </source>
</evidence>
<dbReference type="InterPro" id="IPR011009">
    <property type="entry name" value="Kinase-like_dom_sf"/>
</dbReference>
<dbReference type="SUPFAM" id="SSF56112">
    <property type="entry name" value="Protein kinase-like (PK-like)"/>
    <property type="match status" value="1"/>
</dbReference>
<dbReference type="Pfam" id="PF00069">
    <property type="entry name" value="Pkinase"/>
    <property type="match status" value="2"/>
</dbReference>
<keyword evidence="4" id="KW-0547">Nucleotide-binding</keyword>
<name>A0A1V9YSD2_9STRA</name>
<dbReference type="STRING" id="74557.A0A1V9YSD2"/>
<reference evidence="10 11" key="1">
    <citation type="journal article" date="2014" name="Genome Biol. Evol.">
        <title>The secreted proteins of Achlya hypogyna and Thraustotheca clavata identify the ancestral oomycete secretome and reveal gene acquisitions by horizontal gene transfer.</title>
        <authorList>
            <person name="Misner I."/>
            <person name="Blouin N."/>
            <person name="Leonard G."/>
            <person name="Richards T.A."/>
            <person name="Lane C.E."/>
        </authorList>
    </citation>
    <scope>NUCLEOTIDE SEQUENCE [LARGE SCALE GENOMIC DNA]</scope>
    <source>
        <strain evidence="10 11">ATCC 34112</strain>
    </source>
</reference>
<protein>
    <recommendedName>
        <fullName evidence="1">non-specific serine/threonine protein kinase</fullName>
        <ecNumber evidence="1">2.7.11.1</ecNumber>
    </recommendedName>
</protein>
<dbReference type="GO" id="GO:0005524">
    <property type="term" value="F:ATP binding"/>
    <property type="evidence" value="ECO:0007669"/>
    <property type="project" value="UniProtKB-KW"/>
</dbReference>
<evidence type="ECO:0000256" key="1">
    <source>
        <dbReference type="ARBA" id="ARBA00012513"/>
    </source>
</evidence>
<evidence type="ECO:0000256" key="6">
    <source>
        <dbReference type="ARBA" id="ARBA00022840"/>
    </source>
</evidence>
<accession>A0A1V9YSD2</accession>
<dbReference type="OrthoDB" id="377346at2759"/>
<evidence type="ECO:0000256" key="5">
    <source>
        <dbReference type="ARBA" id="ARBA00022777"/>
    </source>
</evidence>
<comment type="caution">
    <text evidence="10">The sequence shown here is derived from an EMBL/GenBank/DDBJ whole genome shotgun (WGS) entry which is preliminary data.</text>
</comment>
<keyword evidence="6" id="KW-0067">ATP-binding</keyword>
<dbReference type="InterPro" id="IPR000719">
    <property type="entry name" value="Prot_kinase_dom"/>
</dbReference>
<keyword evidence="11" id="KW-1185">Reference proteome</keyword>
<evidence type="ECO:0000256" key="7">
    <source>
        <dbReference type="ARBA" id="ARBA00047899"/>
    </source>
</evidence>
<evidence type="ECO:0000313" key="10">
    <source>
        <dbReference type="EMBL" id="OQR88729.1"/>
    </source>
</evidence>
<evidence type="ECO:0000256" key="4">
    <source>
        <dbReference type="ARBA" id="ARBA00022741"/>
    </source>
</evidence>
<proteinExistence type="predicted"/>
<dbReference type="SMART" id="SM00220">
    <property type="entry name" value="S_TKc"/>
    <property type="match status" value="1"/>
</dbReference>
<comment type="catalytic activity">
    <reaction evidence="7">
        <text>L-threonyl-[protein] + ATP = O-phospho-L-threonyl-[protein] + ADP + H(+)</text>
        <dbReference type="Rhea" id="RHEA:46608"/>
        <dbReference type="Rhea" id="RHEA-COMP:11060"/>
        <dbReference type="Rhea" id="RHEA-COMP:11605"/>
        <dbReference type="ChEBI" id="CHEBI:15378"/>
        <dbReference type="ChEBI" id="CHEBI:30013"/>
        <dbReference type="ChEBI" id="CHEBI:30616"/>
        <dbReference type="ChEBI" id="CHEBI:61977"/>
        <dbReference type="ChEBI" id="CHEBI:456216"/>
        <dbReference type="EC" id="2.7.11.1"/>
    </reaction>
</comment>
<keyword evidence="5" id="KW-0418">Kinase</keyword>
<evidence type="ECO:0000256" key="2">
    <source>
        <dbReference type="ARBA" id="ARBA00022527"/>
    </source>
</evidence>
<comment type="catalytic activity">
    <reaction evidence="8">
        <text>L-seryl-[protein] + ATP = O-phospho-L-seryl-[protein] + ADP + H(+)</text>
        <dbReference type="Rhea" id="RHEA:17989"/>
        <dbReference type="Rhea" id="RHEA-COMP:9863"/>
        <dbReference type="Rhea" id="RHEA-COMP:11604"/>
        <dbReference type="ChEBI" id="CHEBI:15378"/>
        <dbReference type="ChEBI" id="CHEBI:29999"/>
        <dbReference type="ChEBI" id="CHEBI:30616"/>
        <dbReference type="ChEBI" id="CHEBI:83421"/>
        <dbReference type="ChEBI" id="CHEBI:456216"/>
        <dbReference type="EC" id="2.7.11.1"/>
    </reaction>
</comment>